<dbReference type="GO" id="GO:0004198">
    <property type="term" value="F:calcium-dependent cysteine-type endopeptidase activity"/>
    <property type="evidence" value="ECO:0007669"/>
    <property type="project" value="InterPro"/>
</dbReference>
<proteinExistence type="inferred from homology"/>
<evidence type="ECO:0000313" key="4">
    <source>
        <dbReference type="Ensembl" id="ENSMZEP00005008972.1"/>
    </source>
</evidence>
<dbReference type="InterPro" id="IPR001300">
    <property type="entry name" value="Peptidase_C2_calpain_cat"/>
</dbReference>
<dbReference type="AlphaFoldDB" id="A0A3P9BGF6"/>
<dbReference type="GeneTree" id="ENSGT01150000288016"/>
<dbReference type="PANTHER" id="PTHR10183:SF302">
    <property type="entry name" value="CALPAIN-14"/>
    <property type="match status" value="1"/>
</dbReference>
<dbReference type="STRING" id="106582.ENSMZEP00005008972"/>
<accession>A0A3P9BGF6</accession>
<dbReference type="SUPFAM" id="SSF54001">
    <property type="entry name" value="Cysteine proteinases"/>
    <property type="match status" value="1"/>
</dbReference>
<dbReference type="Proteomes" id="UP000265160">
    <property type="component" value="LG19"/>
</dbReference>
<evidence type="ECO:0000256" key="1">
    <source>
        <dbReference type="ARBA" id="ARBA00007623"/>
    </source>
</evidence>
<evidence type="ECO:0000256" key="2">
    <source>
        <dbReference type="SAM" id="Phobius"/>
    </source>
</evidence>
<feature type="transmembrane region" description="Helical" evidence="2">
    <location>
        <begin position="91"/>
        <end position="115"/>
    </location>
</feature>
<keyword evidence="5" id="KW-1185">Reference proteome</keyword>
<dbReference type="InterPro" id="IPR038765">
    <property type="entry name" value="Papain-like_cys_pep_sf"/>
</dbReference>
<organism evidence="4 5">
    <name type="scientific">Maylandia zebra</name>
    <name type="common">zebra mbuna</name>
    <dbReference type="NCBI Taxonomy" id="106582"/>
    <lineage>
        <taxon>Eukaryota</taxon>
        <taxon>Metazoa</taxon>
        <taxon>Chordata</taxon>
        <taxon>Craniata</taxon>
        <taxon>Vertebrata</taxon>
        <taxon>Euteleostomi</taxon>
        <taxon>Actinopterygii</taxon>
        <taxon>Neopterygii</taxon>
        <taxon>Teleostei</taxon>
        <taxon>Neoteleostei</taxon>
        <taxon>Acanthomorphata</taxon>
        <taxon>Ovalentaria</taxon>
        <taxon>Cichlomorphae</taxon>
        <taxon>Cichliformes</taxon>
        <taxon>Cichlidae</taxon>
        <taxon>African cichlids</taxon>
        <taxon>Pseudocrenilabrinae</taxon>
        <taxon>Haplochromini</taxon>
        <taxon>Maylandia</taxon>
        <taxon>Maylandia zebra complex</taxon>
    </lineage>
</organism>
<dbReference type="Ensembl" id="ENSMZET00005009316.1">
    <property type="protein sequence ID" value="ENSMZEP00005008972.1"/>
    <property type="gene ID" value="ENSMZEG00005006796.1"/>
</dbReference>
<dbReference type="GO" id="GO:0005737">
    <property type="term" value="C:cytoplasm"/>
    <property type="evidence" value="ECO:0007669"/>
    <property type="project" value="TreeGrafter"/>
</dbReference>
<reference evidence="4" key="2">
    <citation type="submission" date="2025-08" db="UniProtKB">
        <authorList>
            <consortium name="Ensembl"/>
        </authorList>
    </citation>
    <scope>IDENTIFICATION</scope>
</reference>
<reference evidence="4" key="3">
    <citation type="submission" date="2025-09" db="UniProtKB">
        <authorList>
            <consortium name="Ensembl"/>
        </authorList>
    </citation>
    <scope>IDENTIFICATION</scope>
</reference>
<dbReference type="PRINTS" id="PR00704">
    <property type="entry name" value="CALPAIN"/>
</dbReference>
<keyword evidence="2" id="KW-1133">Transmembrane helix</keyword>
<evidence type="ECO:0000259" key="3">
    <source>
        <dbReference type="Pfam" id="PF00648"/>
    </source>
</evidence>
<keyword evidence="2" id="KW-0472">Membrane</keyword>
<dbReference type="PANTHER" id="PTHR10183">
    <property type="entry name" value="CALPAIN"/>
    <property type="match status" value="1"/>
</dbReference>
<sequence length="135" mass="15473">WEVYHSPSVISNPEKFFNQDFKNLKQYCLTKGVRYLDDMFPPDAKSVGQGILMPSDLAHVKWLRPQIAPDAEFVVDGVSRFDFGQGVLGRVISSLLIFTLLYLPTVLIVLFLLLLNRKLLVSCINRRTDFPESHF</sequence>
<name>A0A3P9BGF6_9CICH</name>
<dbReference type="GO" id="GO:0006508">
    <property type="term" value="P:proteolysis"/>
    <property type="evidence" value="ECO:0007669"/>
    <property type="project" value="InterPro"/>
</dbReference>
<evidence type="ECO:0000313" key="5">
    <source>
        <dbReference type="Proteomes" id="UP000265160"/>
    </source>
</evidence>
<dbReference type="InterPro" id="IPR022684">
    <property type="entry name" value="Calpain_cysteine_protease"/>
</dbReference>
<reference evidence="4 5" key="1">
    <citation type="journal article" date="2014" name="Nature">
        <title>The genomic substrate for adaptive radiation in African cichlid fish.</title>
        <authorList>
            <person name="Brawand D."/>
            <person name="Wagner C.E."/>
            <person name="Li Y.I."/>
            <person name="Malinsky M."/>
            <person name="Keller I."/>
            <person name="Fan S."/>
            <person name="Simakov O."/>
            <person name="Ng A.Y."/>
            <person name="Lim Z.W."/>
            <person name="Bezault E."/>
            <person name="Turner-Maier J."/>
            <person name="Johnson J."/>
            <person name="Alcazar R."/>
            <person name="Noh H.J."/>
            <person name="Russell P."/>
            <person name="Aken B."/>
            <person name="Alfoldi J."/>
            <person name="Amemiya C."/>
            <person name="Azzouzi N."/>
            <person name="Baroiller J.F."/>
            <person name="Barloy-Hubler F."/>
            <person name="Berlin A."/>
            <person name="Bloomquist R."/>
            <person name="Carleton K.L."/>
            <person name="Conte M.A."/>
            <person name="D'Cotta H."/>
            <person name="Eshel O."/>
            <person name="Gaffney L."/>
            <person name="Galibert F."/>
            <person name="Gante H.F."/>
            <person name="Gnerre S."/>
            <person name="Greuter L."/>
            <person name="Guyon R."/>
            <person name="Haddad N.S."/>
            <person name="Haerty W."/>
            <person name="Harris R.M."/>
            <person name="Hofmann H.A."/>
            <person name="Hourlier T."/>
            <person name="Hulata G."/>
            <person name="Jaffe D.B."/>
            <person name="Lara M."/>
            <person name="Lee A.P."/>
            <person name="MacCallum I."/>
            <person name="Mwaiko S."/>
            <person name="Nikaido M."/>
            <person name="Nishihara H."/>
            <person name="Ozouf-Costaz C."/>
            <person name="Penman D.J."/>
            <person name="Przybylski D."/>
            <person name="Rakotomanga M."/>
            <person name="Renn S.C.P."/>
            <person name="Ribeiro F.J."/>
            <person name="Ron M."/>
            <person name="Salzburger W."/>
            <person name="Sanchez-Pulido L."/>
            <person name="Santos M.E."/>
            <person name="Searle S."/>
            <person name="Sharpe T."/>
            <person name="Swofford R."/>
            <person name="Tan F.J."/>
            <person name="Williams L."/>
            <person name="Young S."/>
            <person name="Yin S."/>
            <person name="Okada N."/>
            <person name="Kocher T.D."/>
            <person name="Miska E.A."/>
            <person name="Lander E.S."/>
            <person name="Venkatesh B."/>
            <person name="Fernald R.D."/>
            <person name="Meyer A."/>
            <person name="Ponting C.P."/>
            <person name="Streelman J.T."/>
            <person name="Lindblad-Toh K."/>
            <person name="Seehausen O."/>
            <person name="Di Palma F."/>
        </authorList>
    </citation>
    <scope>NUCLEOTIDE SEQUENCE</scope>
</reference>
<protein>
    <recommendedName>
        <fullName evidence="3">Calpain catalytic domain-containing protein</fullName>
    </recommendedName>
</protein>
<feature type="domain" description="Calpain catalytic" evidence="3">
    <location>
        <begin position="35"/>
        <end position="89"/>
    </location>
</feature>
<keyword evidence="2" id="KW-0812">Transmembrane</keyword>
<dbReference type="Pfam" id="PF00648">
    <property type="entry name" value="Peptidase_C2"/>
    <property type="match status" value="1"/>
</dbReference>
<comment type="similarity">
    <text evidence="1">Belongs to the peptidase C2 family.</text>
</comment>